<feature type="active site" description="Proton acceptor; specific for D-alanine" evidence="5">
    <location>
        <position position="34"/>
    </location>
</feature>
<dbReference type="RefSeq" id="WP_037404769.1">
    <property type="nucleotide sequence ID" value="NZ_CAJZCF010000002.1"/>
</dbReference>
<dbReference type="InterPro" id="IPR009006">
    <property type="entry name" value="Ala_racemase/Decarboxylase_C"/>
</dbReference>
<comment type="pathway">
    <text evidence="5">Amino-acid biosynthesis; D-alanine biosynthesis; D-alanine from L-alanine: step 1/1.</text>
</comment>
<dbReference type="UniPathway" id="UPA00042">
    <property type="reaction ID" value="UER00497"/>
</dbReference>
<dbReference type="GO" id="GO:0008784">
    <property type="term" value="F:alanine racemase activity"/>
    <property type="evidence" value="ECO:0007669"/>
    <property type="project" value="UniProtKB-UniRule"/>
</dbReference>
<dbReference type="Pfam" id="PF01168">
    <property type="entry name" value="Ala_racemase_N"/>
    <property type="match status" value="1"/>
</dbReference>
<accession>A0A066TDS6</accession>
<dbReference type="FunFam" id="3.20.20.10:FF:000002">
    <property type="entry name" value="Alanine racemase"/>
    <property type="match status" value="1"/>
</dbReference>
<dbReference type="Pfam" id="PF00842">
    <property type="entry name" value="Ala_racemase_C"/>
    <property type="match status" value="1"/>
</dbReference>
<dbReference type="eggNOG" id="COG0787">
    <property type="taxonomic scope" value="Bacteria"/>
</dbReference>
<dbReference type="PANTHER" id="PTHR30511:SF0">
    <property type="entry name" value="ALANINE RACEMASE, CATABOLIC-RELATED"/>
    <property type="match status" value="1"/>
</dbReference>
<feature type="active site" description="Proton acceptor; specific for L-alanine" evidence="5">
    <location>
        <position position="251"/>
    </location>
</feature>
<protein>
    <recommendedName>
        <fullName evidence="5">Alanine racemase</fullName>
        <ecNumber evidence="5">5.1.1.1</ecNumber>
    </recommendedName>
</protein>
<evidence type="ECO:0000256" key="7">
    <source>
        <dbReference type="PIRSR" id="PIRSR600821-52"/>
    </source>
</evidence>
<feature type="binding site" evidence="5 7">
    <location>
        <position position="299"/>
    </location>
    <ligand>
        <name>substrate</name>
    </ligand>
</feature>
<dbReference type="OrthoDB" id="9813814at2"/>
<sequence>MRPLVAHIRLNHLRDNFLALKQMHGGGKMLAVVKANAYGHGAVRCAQALADMADGFAVACISEAVQLREAGIQLPIVMLEGVFAAEEYALADRYQLWPVVGNLWQLETLLAHDWQKPVTVWLKMDSGMHRTGFFPHDYAPAYQALAQSDKVADVVKITHFACADEPMKTMTAEQIHAFEMVCANLPGEVSLANSAAMMAYPQTQCGWGRAGLALYGISPMGGTDSRFKPVMRLVSKVFGERVLQMGEPIGYGASFVTNRSTRVGLVACGYADGYPRRAATGTPVAINGVRSNVLGRVSMDMMTVQLDDHRQLLGSEVELWGDVVNVNEVAAAAGTIAYELLCNVKRAEMVYE</sequence>
<dbReference type="InterPro" id="IPR001608">
    <property type="entry name" value="Ala_racemase_N"/>
</dbReference>
<dbReference type="EC" id="5.1.1.1" evidence="5"/>
<dbReference type="HAMAP" id="MF_01201">
    <property type="entry name" value="Ala_racemase"/>
    <property type="match status" value="1"/>
</dbReference>
<dbReference type="InterPro" id="IPR000821">
    <property type="entry name" value="Ala_racemase"/>
</dbReference>
<keyword evidence="3 5" id="KW-0663">Pyridoxal phosphate</keyword>
<evidence type="ECO:0000256" key="5">
    <source>
        <dbReference type="HAMAP-Rule" id="MF_01201"/>
    </source>
</evidence>
<dbReference type="InterPro" id="IPR020622">
    <property type="entry name" value="Ala_racemase_pyridoxalP-BS"/>
</dbReference>
<dbReference type="PANTHER" id="PTHR30511">
    <property type="entry name" value="ALANINE RACEMASE"/>
    <property type="match status" value="1"/>
</dbReference>
<feature type="domain" description="Alanine racemase C-terminal" evidence="8">
    <location>
        <begin position="230"/>
        <end position="352"/>
    </location>
</feature>
<keyword evidence="4 5" id="KW-0413">Isomerase</keyword>
<dbReference type="SMART" id="SM01005">
    <property type="entry name" value="Ala_racemase_C"/>
    <property type="match status" value="1"/>
</dbReference>
<dbReference type="NCBIfam" id="TIGR00492">
    <property type="entry name" value="alr"/>
    <property type="match status" value="1"/>
</dbReference>
<dbReference type="GO" id="GO:0030170">
    <property type="term" value="F:pyridoxal phosphate binding"/>
    <property type="evidence" value="ECO:0007669"/>
    <property type="project" value="UniProtKB-UniRule"/>
</dbReference>
<dbReference type="AlphaFoldDB" id="A0A066TDS6"/>
<evidence type="ECO:0000256" key="6">
    <source>
        <dbReference type="PIRSR" id="PIRSR600821-50"/>
    </source>
</evidence>
<name>A0A066TDS6_9NEIS</name>
<dbReference type="GO" id="GO:0005829">
    <property type="term" value="C:cytosol"/>
    <property type="evidence" value="ECO:0007669"/>
    <property type="project" value="TreeGrafter"/>
</dbReference>
<evidence type="ECO:0000256" key="3">
    <source>
        <dbReference type="ARBA" id="ARBA00022898"/>
    </source>
</evidence>
<dbReference type="Gene3D" id="3.20.20.10">
    <property type="entry name" value="Alanine racemase"/>
    <property type="match status" value="1"/>
</dbReference>
<dbReference type="InterPro" id="IPR011079">
    <property type="entry name" value="Ala_racemase_C"/>
</dbReference>
<evidence type="ECO:0000256" key="1">
    <source>
        <dbReference type="ARBA" id="ARBA00000316"/>
    </source>
</evidence>
<gene>
    <name evidence="9" type="ORF">SALWKB29_1564</name>
</gene>
<dbReference type="SUPFAM" id="SSF51419">
    <property type="entry name" value="PLP-binding barrel"/>
    <property type="match status" value="1"/>
</dbReference>
<dbReference type="Gene3D" id="2.40.37.10">
    <property type="entry name" value="Lyase, Ornithine Decarboxylase, Chain A, domain 1"/>
    <property type="match status" value="1"/>
</dbReference>
<comment type="caution">
    <text evidence="9">The sequence shown here is derived from an EMBL/GenBank/DDBJ whole genome shotgun (WGS) entry which is preliminary data.</text>
</comment>
<evidence type="ECO:0000256" key="4">
    <source>
        <dbReference type="ARBA" id="ARBA00023235"/>
    </source>
</evidence>
<comment type="similarity">
    <text evidence="5">Belongs to the alanine racemase family.</text>
</comment>
<feature type="modified residue" description="N6-(pyridoxal phosphate)lysine" evidence="5 6">
    <location>
        <position position="34"/>
    </location>
</feature>
<comment type="cofactor">
    <cofactor evidence="2 5 6">
        <name>pyridoxal 5'-phosphate</name>
        <dbReference type="ChEBI" id="CHEBI:597326"/>
    </cofactor>
</comment>
<feature type="binding site" evidence="5 7">
    <location>
        <position position="130"/>
    </location>
    <ligand>
        <name>substrate</name>
    </ligand>
</feature>
<dbReference type="SUPFAM" id="SSF50621">
    <property type="entry name" value="Alanine racemase C-terminal domain-like"/>
    <property type="match status" value="1"/>
</dbReference>
<evidence type="ECO:0000259" key="8">
    <source>
        <dbReference type="SMART" id="SM01005"/>
    </source>
</evidence>
<proteinExistence type="inferred from homology"/>
<dbReference type="Proteomes" id="UP000027170">
    <property type="component" value="Unassembled WGS sequence"/>
</dbReference>
<dbReference type="PROSITE" id="PS00395">
    <property type="entry name" value="ALANINE_RACEMASE"/>
    <property type="match status" value="1"/>
</dbReference>
<comment type="function">
    <text evidence="5">Catalyzes the interconversion of L-alanine and D-alanine. May also act on other amino acids.</text>
</comment>
<evidence type="ECO:0000313" key="9">
    <source>
        <dbReference type="EMBL" id="KDN14475.1"/>
    </source>
</evidence>
<dbReference type="EMBL" id="JFZV01000007">
    <property type="protein sequence ID" value="KDN14475.1"/>
    <property type="molecule type" value="Genomic_DNA"/>
</dbReference>
<dbReference type="PRINTS" id="PR00992">
    <property type="entry name" value="ALARACEMASE"/>
</dbReference>
<evidence type="ECO:0000313" key="10">
    <source>
        <dbReference type="Proteomes" id="UP000027170"/>
    </source>
</evidence>
<dbReference type="CDD" id="cd06827">
    <property type="entry name" value="PLPDE_III_AR_proteobact"/>
    <property type="match status" value="1"/>
</dbReference>
<dbReference type="InterPro" id="IPR029066">
    <property type="entry name" value="PLP-binding_barrel"/>
</dbReference>
<keyword evidence="10" id="KW-1185">Reference proteome</keyword>
<evidence type="ECO:0000256" key="2">
    <source>
        <dbReference type="ARBA" id="ARBA00001933"/>
    </source>
</evidence>
<comment type="catalytic activity">
    <reaction evidence="1 5">
        <text>L-alanine = D-alanine</text>
        <dbReference type="Rhea" id="RHEA:20249"/>
        <dbReference type="ChEBI" id="CHEBI:57416"/>
        <dbReference type="ChEBI" id="CHEBI:57972"/>
        <dbReference type="EC" id="5.1.1.1"/>
    </reaction>
</comment>
<dbReference type="GO" id="GO:0030632">
    <property type="term" value="P:D-alanine biosynthetic process"/>
    <property type="evidence" value="ECO:0007669"/>
    <property type="project" value="UniProtKB-UniRule"/>
</dbReference>
<organism evidence="9 10">
    <name type="scientific">Snodgrassella communis</name>
    <dbReference type="NCBI Taxonomy" id="2946699"/>
    <lineage>
        <taxon>Bacteria</taxon>
        <taxon>Pseudomonadati</taxon>
        <taxon>Pseudomonadota</taxon>
        <taxon>Betaproteobacteria</taxon>
        <taxon>Neisseriales</taxon>
        <taxon>Neisseriaceae</taxon>
        <taxon>Snodgrassella</taxon>
    </lineage>
</organism>
<reference evidence="9 10" key="1">
    <citation type="submission" date="2014-03" db="EMBL/GenBank/DDBJ databases">
        <title>The genomes of two eusocial bee gut symbionts.</title>
        <authorList>
            <person name="Kwong W.K."/>
            <person name="Engel P."/>
            <person name="Koch H."/>
            <person name="Moran N.A."/>
        </authorList>
    </citation>
    <scope>NUCLEOTIDE SEQUENCE [LARGE SCALE GENOMIC DNA]</scope>
    <source>
        <strain evidence="10">wkB29</strain>
    </source>
</reference>